<feature type="region of interest" description="Disordered" evidence="1">
    <location>
        <begin position="1"/>
        <end position="40"/>
    </location>
</feature>
<reference evidence="2" key="1">
    <citation type="submission" date="2015-11" db="EMBL/GenBank/DDBJ databases">
        <title>De novo transcriptome assembly of four potential Pierce s Disease insect vectors from Arizona vineyards.</title>
        <authorList>
            <person name="Tassone E.E."/>
        </authorList>
    </citation>
    <scope>NUCLEOTIDE SEQUENCE</scope>
</reference>
<evidence type="ECO:0000313" key="2">
    <source>
        <dbReference type="EMBL" id="JAS75090.1"/>
    </source>
</evidence>
<name>A0A1B6HK76_9HEMI</name>
<protein>
    <submittedName>
        <fullName evidence="2">Uncharacterized protein</fullName>
    </submittedName>
</protein>
<dbReference type="EMBL" id="GECU01032616">
    <property type="protein sequence ID" value="JAS75090.1"/>
    <property type="molecule type" value="Transcribed_RNA"/>
</dbReference>
<feature type="compositionally biased region" description="Basic and acidic residues" evidence="1">
    <location>
        <begin position="1"/>
        <end position="12"/>
    </location>
</feature>
<evidence type="ECO:0000256" key="1">
    <source>
        <dbReference type="SAM" id="MobiDB-lite"/>
    </source>
</evidence>
<organism evidence="2">
    <name type="scientific">Homalodisca liturata</name>
    <dbReference type="NCBI Taxonomy" id="320908"/>
    <lineage>
        <taxon>Eukaryota</taxon>
        <taxon>Metazoa</taxon>
        <taxon>Ecdysozoa</taxon>
        <taxon>Arthropoda</taxon>
        <taxon>Hexapoda</taxon>
        <taxon>Insecta</taxon>
        <taxon>Pterygota</taxon>
        <taxon>Neoptera</taxon>
        <taxon>Paraneoptera</taxon>
        <taxon>Hemiptera</taxon>
        <taxon>Auchenorrhyncha</taxon>
        <taxon>Membracoidea</taxon>
        <taxon>Cicadellidae</taxon>
        <taxon>Cicadellinae</taxon>
        <taxon>Proconiini</taxon>
        <taxon>Homalodisca</taxon>
    </lineage>
</organism>
<dbReference type="AlphaFoldDB" id="A0A1B6HK76"/>
<gene>
    <name evidence="2" type="ORF">g.57484</name>
</gene>
<feature type="non-terminal residue" evidence="2">
    <location>
        <position position="1"/>
    </location>
</feature>
<sequence>KSSPDTEEKHGDDEDLDGSSTGEHSKFYISSSSEQDEADSVLLERSRKLYNGELSIPSSTSELSAILDLYVNALDYFFGQQESSAAPSKKLFQNLKGVAQFFKEQIEKRGAQRMPAELELAHSVLEYAKKACGILDKFIERYKFAMS</sequence>
<feature type="compositionally biased region" description="Polar residues" evidence="1">
    <location>
        <begin position="18"/>
        <end position="33"/>
    </location>
</feature>
<accession>A0A1B6HK76</accession>
<feature type="non-terminal residue" evidence="2">
    <location>
        <position position="147"/>
    </location>
</feature>
<proteinExistence type="predicted"/>